<protein>
    <submittedName>
        <fullName evidence="1">Uncharacterized protein</fullName>
    </submittedName>
</protein>
<reference evidence="1" key="2">
    <citation type="submission" date="2021-10" db="EMBL/GenBank/DDBJ databases">
        <authorList>
            <person name="Piombo E."/>
        </authorList>
    </citation>
    <scope>NUCLEOTIDE SEQUENCE</scope>
</reference>
<evidence type="ECO:0000313" key="1">
    <source>
        <dbReference type="EMBL" id="CAG9945797.1"/>
    </source>
</evidence>
<gene>
    <name evidence="1" type="ORF">CRV2_00004673</name>
</gene>
<dbReference type="Proteomes" id="UP000836387">
    <property type="component" value="Unassembled WGS sequence"/>
</dbReference>
<keyword evidence="2" id="KW-1185">Reference proteome</keyword>
<reference evidence="1" key="1">
    <citation type="submission" date="2020-04" db="EMBL/GenBank/DDBJ databases">
        <authorList>
            <person name="Broberg M."/>
        </authorList>
    </citation>
    <scope>NUCLEOTIDE SEQUENCE</scope>
</reference>
<comment type="caution">
    <text evidence="1">The sequence shown here is derived from an EMBL/GenBank/DDBJ whole genome shotgun (WGS) entry which is preliminary data.</text>
</comment>
<organism evidence="1 2">
    <name type="scientific">Clonostachys rosea f. rosea IK726</name>
    <dbReference type="NCBI Taxonomy" id="1349383"/>
    <lineage>
        <taxon>Eukaryota</taxon>
        <taxon>Fungi</taxon>
        <taxon>Dikarya</taxon>
        <taxon>Ascomycota</taxon>
        <taxon>Pezizomycotina</taxon>
        <taxon>Sordariomycetes</taxon>
        <taxon>Hypocreomycetidae</taxon>
        <taxon>Hypocreales</taxon>
        <taxon>Bionectriaceae</taxon>
        <taxon>Clonostachys</taxon>
    </lineage>
</organism>
<sequence length="341" mass="37113">MRQILVRRIGGPEVLELYDIAKIPSPANNQALIKNSYAGVNFIDTYFRNGSRPCQLPTCLGMEAAGTVVAINGENKTDLSVGDLVVWKGQGAYAEYSTADINNVVRIPQGISDRDAVGAFLPGMTALSLITEAYPVKNGEAVLVHAAAGNVGQLLCQMLRNIGAFVIGTAGSPQKCAMAKEYGAHECIDYSDNKQWPQAALAVTNGEGFDVGEDLEMCHTLLLCLHDTVFDSVGVMTWDGSLAVTKRKGKVVSFGHSSGLIPPFDITRLLEKNLSIARVTLTQYITTRDELLHFANMLFEIMLQGKLKVNYHVKEYALHDIRRAHGDLGTRQTSGRVLVKM</sequence>
<name>A0ACA9TYZ8_BIOOC</name>
<proteinExistence type="predicted"/>
<evidence type="ECO:0000313" key="2">
    <source>
        <dbReference type="Proteomes" id="UP000836387"/>
    </source>
</evidence>
<dbReference type="EMBL" id="CADEHS020000010">
    <property type="protein sequence ID" value="CAG9945797.1"/>
    <property type="molecule type" value="Genomic_DNA"/>
</dbReference>
<accession>A0ACA9TYZ8</accession>